<dbReference type="OrthoDB" id="10612380at2759"/>
<protein>
    <submittedName>
        <fullName evidence="3">Uncharacterized protein</fullName>
    </submittedName>
</protein>
<keyword evidence="4" id="KW-1185">Reference proteome</keyword>
<feature type="chain" id="PRO_5016244854" evidence="2">
    <location>
        <begin position="19"/>
        <end position="342"/>
    </location>
</feature>
<gene>
    <name evidence="3" type="ORF">BO87DRAFT_407448</name>
</gene>
<feature type="signal peptide" evidence="2">
    <location>
        <begin position="1"/>
        <end position="18"/>
    </location>
</feature>
<accession>A0A318YFF5</accession>
<proteinExistence type="predicted"/>
<organism evidence="3 4">
    <name type="scientific">Aspergillus neoniger (strain CBS 115656)</name>
    <dbReference type="NCBI Taxonomy" id="1448310"/>
    <lineage>
        <taxon>Eukaryota</taxon>
        <taxon>Fungi</taxon>
        <taxon>Dikarya</taxon>
        <taxon>Ascomycota</taxon>
        <taxon>Pezizomycotina</taxon>
        <taxon>Eurotiomycetes</taxon>
        <taxon>Eurotiomycetidae</taxon>
        <taxon>Eurotiales</taxon>
        <taxon>Aspergillaceae</taxon>
        <taxon>Aspergillus</taxon>
        <taxon>Aspergillus subgen. Circumdati</taxon>
    </lineage>
</organism>
<dbReference type="Proteomes" id="UP000247647">
    <property type="component" value="Unassembled WGS sequence"/>
</dbReference>
<dbReference type="AlphaFoldDB" id="A0A318YFF5"/>
<feature type="compositionally biased region" description="Basic and acidic residues" evidence="1">
    <location>
        <begin position="237"/>
        <end position="250"/>
    </location>
</feature>
<feature type="region of interest" description="Disordered" evidence="1">
    <location>
        <begin position="227"/>
        <end position="250"/>
    </location>
</feature>
<feature type="compositionally biased region" description="Polar residues" evidence="1">
    <location>
        <begin position="107"/>
        <end position="116"/>
    </location>
</feature>
<dbReference type="EMBL" id="KZ821464">
    <property type="protein sequence ID" value="PYH33225.1"/>
    <property type="molecule type" value="Genomic_DNA"/>
</dbReference>
<feature type="region of interest" description="Disordered" evidence="1">
    <location>
        <begin position="86"/>
        <end position="131"/>
    </location>
</feature>
<name>A0A318YFF5_ASPNB</name>
<keyword evidence="2" id="KW-0732">Signal</keyword>
<sequence length="342" mass="37309">MIGAPCILTLLLAGRIAARRQRLDSGHAVSKGNPHALYELCKAATASREKIRPWTDYSAPPIRTAVDVDLTSSSVSFCRRAASSSIKEGCGSPRTPERLQAPAPLSRSHSVSPKRTSLNRKDREKTDTGNIGISARSCDARRSKAFRTVSVIRLKTIRPGELTPEAVKPAIQSGHPRTHANCRTPPSSKGEMKLAASLAWWDPLICQPVEGEHNTVQATRTREGGGVKGFRVSQHKTPRDYSEGEEGGGDRKSVIRAIPAWYHSPARSPGQAHGNHFTGRVGFPQKIDLGLGQWKDWMTSRNELEKFDRIEPTGILGNARCVSGQWRAPKSAGQGYGKATRQ</sequence>
<evidence type="ECO:0000256" key="1">
    <source>
        <dbReference type="SAM" id="MobiDB-lite"/>
    </source>
</evidence>
<evidence type="ECO:0000313" key="3">
    <source>
        <dbReference type="EMBL" id="PYH33225.1"/>
    </source>
</evidence>
<dbReference type="GeneID" id="37128530"/>
<evidence type="ECO:0000313" key="4">
    <source>
        <dbReference type="Proteomes" id="UP000247647"/>
    </source>
</evidence>
<evidence type="ECO:0000256" key="2">
    <source>
        <dbReference type="SAM" id="SignalP"/>
    </source>
</evidence>
<dbReference type="RefSeq" id="XP_025478703.1">
    <property type="nucleotide sequence ID" value="XM_025626074.1"/>
</dbReference>
<reference evidence="3" key="1">
    <citation type="submission" date="2016-12" db="EMBL/GenBank/DDBJ databases">
        <title>The genomes of Aspergillus section Nigri reveals drivers in fungal speciation.</title>
        <authorList>
            <consortium name="DOE Joint Genome Institute"/>
            <person name="Vesth T.C."/>
            <person name="Nybo J."/>
            <person name="Theobald S."/>
            <person name="Brandl J."/>
            <person name="Frisvad J.C."/>
            <person name="Nielsen K.F."/>
            <person name="Lyhne E.K."/>
            <person name="Kogle M.E."/>
            <person name="Kuo A."/>
            <person name="Riley R."/>
            <person name="Clum A."/>
            <person name="Nolan M."/>
            <person name="Lipzen A."/>
            <person name="Salamov A."/>
            <person name="Henrissat B."/>
            <person name="Wiebenga A."/>
            <person name="De Vries R.P."/>
            <person name="Grigoriev I.V."/>
            <person name="Mortensen U.H."/>
            <person name="Andersen M.R."/>
            <person name="Baker S.E."/>
        </authorList>
    </citation>
    <scope>NUCLEOTIDE SEQUENCE [LARGE SCALE GENOMIC DNA]</scope>
    <source>
        <strain evidence="3">CBS 115656</strain>
    </source>
</reference>